<comment type="caution">
    <text evidence="2">The sequence shown here is derived from an EMBL/GenBank/DDBJ whole genome shotgun (WGS) entry which is preliminary data.</text>
</comment>
<organism evidence="2 3">
    <name type="scientific">Enterospora canceri</name>
    <dbReference type="NCBI Taxonomy" id="1081671"/>
    <lineage>
        <taxon>Eukaryota</taxon>
        <taxon>Fungi</taxon>
        <taxon>Fungi incertae sedis</taxon>
        <taxon>Microsporidia</taxon>
        <taxon>Enterocytozoonidae</taxon>
        <taxon>Enterospora</taxon>
    </lineage>
</organism>
<dbReference type="InterPro" id="IPR000904">
    <property type="entry name" value="Sec7_dom"/>
</dbReference>
<keyword evidence="3" id="KW-1185">Reference proteome</keyword>
<dbReference type="OrthoDB" id="430364at2759"/>
<name>A0A1Y1S8M5_9MICR</name>
<sequence>MRLTNKEALYFLNIMNRHPVSICLGDLLGMKAHSADKYTSQVLVAYFTLCIKYFYDTGEFATHLNQKQKIDLFLKFIYVFEADVTRDIAVYNLFKVFLREEFFDAFIAYKNYRRFAFLKEFLVDFCDKLGDQIVMIGYDCPEYRQLIYTLQGGDWIADWANRISLSETFCKYDLMIFRKNKSIRRLLQVNNLYDELCNEFDVTGCDFDHIDENEIELKYERIIEMVEKKEAFKKEIENVNRGVYNNVDLSSMFLCDLVSLKALGEILCKEKNVELLREWTRMLCFKKMFLLDALRWFLSTFQMPGESQVIDRVLRVFAEVYCQQNGMIEDEQIRAIVREKLPENGSVDELIVTEYFKVTYSFVFLNTMLYKIHGDRKMPFREYYEKLETEIFTQDEMRKFYDDITTKEIQFPHHWTDGYDKYLVYKAYSESHKSLELSDTNGILAIYKYVFLNSPDLATKMTIVDYFRLCKIFSKLDQFEQFLKSIESDPDQLPNVIRGYCCLMEIRTLTVDQADSFADHLSKIEKPKPQGVFRSMFSTRHKINVLSQYSALYSEICDTKFTSTAVLEQNTQLLSKSDNLLVRTLSNTLVLNNIDLLENFTILDKETKFKFINRNPHKLIHLLENEQIEFLYRYFVLNDSTTQFSSETATGARKTNETTVLFYRQLLDVAQKTDDRENSLKLFNAFLSSCSKYHDIIIQKYDIFSSTVEVSEDEMSTVFFNEVFSNELATASNTMKYLMALKNSSTDLSRMAYQITKCSLLNDSKLNGYLSGILDRVADNLVYLSQLIVFLLNHNFNLNGNPATMSINWLVKQFVNRIKSVDAIDDTGGILFNNSKFIVECELMNEGMLETISAKTKED</sequence>
<feature type="domain" description="SEC7" evidence="1">
    <location>
        <begin position="176"/>
        <end position="434"/>
    </location>
</feature>
<dbReference type="Gene3D" id="1.10.1000.11">
    <property type="entry name" value="Arf Nucleotide-binding Site Opener,domain 2"/>
    <property type="match status" value="1"/>
</dbReference>
<reference evidence="2 3" key="1">
    <citation type="journal article" date="2017" name="Environ. Microbiol.">
        <title>Decay of the glycolytic pathway and adaptation to intranuclear parasitism within Enterocytozoonidae microsporidia.</title>
        <authorList>
            <person name="Wiredu Boakye D."/>
            <person name="Jaroenlak P."/>
            <person name="Prachumwat A."/>
            <person name="Williams T.A."/>
            <person name="Bateman K.S."/>
            <person name="Itsathitphaisarn O."/>
            <person name="Sritunyalucksana K."/>
            <person name="Paszkiewicz K.H."/>
            <person name="Moore K.A."/>
            <person name="Stentiford G.D."/>
            <person name="Williams B.A."/>
        </authorList>
    </citation>
    <scope>NUCLEOTIDE SEQUENCE [LARGE SCALE GENOMIC DNA]</scope>
    <source>
        <strain evidence="2 3">GB1</strain>
    </source>
</reference>
<dbReference type="InterPro" id="IPR035999">
    <property type="entry name" value="Sec7_dom_sf"/>
</dbReference>
<dbReference type="PROSITE" id="PS50190">
    <property type="entry name" value="SEC7"/>
    <property type="match status" value="1"/>
</dbReference>
<dbReference type="Pfam" id="PF01369">
    <property type="entry name" value="Sec7"/>
    <property type="match status" value="1"/>
</dbReference>
<evidence type="ECO:0000313" key="3">
    <source>
        <dbReference type="Proteomes" id="UP000192639"/>
    </source>
</evidence>
<dbReference type="Proteomes" id="UP000192639">
    <property type="component" value="Unassembled WGS sequence"/>
</dbReference>
<dbReference type="VEuPathDB" id="MicrosporidiaDB:ECANGB1_2360"/>
<dbReference type="SUPFAM" id="SSF48425">
    <property type="entry name" value="Sec7 domain"/>
    <property type="match status" value="1"/>
</dbReference>
<proteinExistence type="predicted"/>
<dbReference type="AlphaFoldDB" id="A0A1Y1S8M5"/>
<dbReference type="SMART" id="SM00222">
    <property type="entry name" value="Sec7"/>
    <property type="match status" value="1"/>
</dbReference>
<dbReference type="EMBL" id="LWDP01000009">
    <property type="protein sequence ID" value="ORD94800.1"/>
    <property type="molecule type" value="Genomic_DNA"/>
</dbReference>
<dbReference type="GO" id="GO:0005085">
    <property type="term" value="F:guanyl-nucleotide exchange factor activity"/>
    <property type="evidence" value="ECO:0007669"/>
    <property type="project" value="InterPro"/>
</dbReference>
<accession>A0A1Y1S8M5</accession>
<protein>
    <submittedName>
        <fullName evidence="2">GEA1</fullName>
    </submittedName>
</protein>
<dbReference type="InterPro" id="IPR023394">
    <property type="entry name" value="Sec7_C_sf"/>
</dbReference>
<dbReference type="GO" id="GO:0032012">
    <property type="term" value="P:regulation of ARF protein signal transduction"/>
    <property type="evidence" value="ECO:0007669"/>
    <property type="project" value="InterPro"/>
</dbReference>
<evidence type="ECO:0000313" key="2">
    <source>
        <dbReference type="EMBL" id="ORD94800.1"/>
    </source>
</evidence>
<dbReference type="PANTHER" id="PTHR10663">
    <property type="entry name" value="GUANYL-NUCLEOTIDE EXCHANGE FACTOR"/>
    <property type="match status" value="1"/>
</dbReference>
<evidence type="ECO:0000259" key="1">
    <source>
        <dbReference type="PROSITE" id="PS50190"/>
    </source>
</evidence>
<gene>
    <name evidence="2" type="primary">GEA1</name>
    <name evidence="2" type="ORF">ECANGB1_2360</name>
</gene>